<keyword evidence="2" id="KW-1185">Reference proteome</keyword>
<accession>A0ABW4NHX4</accession>
<name>A0ABW4NHX4_9SPHN</name>
<sequence length="63" mass="7086">MAEIVNLNRFRKAKARTDAATQAEANRVKFGRTKAERDAATLAEAQRIRLLDGAKRDQGKEEE</sequence>
<dbReference type="RefSeq" id="WP_380941787.1">
    <property type="nucleotide sequence ID" value="NZ_JBHUFC010000024.1"/>
</dbReference>
<dbReference type="Proteomes" id="UP001597283">
    <property type="component" value="Unassembled WGS sequence"/>
</dbReference>
<proteinExistence type="predicted"/>
<dbReference type="InterPro" id="IPR025227">
    <property type="entry name" value="DUF4169"/>
</dbReference>
<gene>
    <name evidence="1" type="ORF">ACFSC3_19080</name>
</gene>
<dbReference type="EMBL" id="JBHUFC010000024">
    <property type="protein sequence ID" value="MFD1789664.1"/>
    <property type="molecule type" value="Genomic_DNA"/>
</dbReference>
<organism evidence="1 2">
    <name type="scientific">Sphingomonas floccifaciens</name>
    <dbReference type="NCBI Taxonomy" id="1844115"/>
    <lineage>
        <taxon>Bacteria</taxon>
        <taxon>Pseudomonadati</taxon>
        <taxon>Pseudomonadota</taxon>
        <taxon>Alphaproteobacteria</taxon>
        <taxon>Sphingomonadales</taxon>
        <taxon>Sphingomonadaceae</taxon>
        <taxon>Sphingomonas</taxon>
    </lineage>
</organism>
<comment type="caution">
    <text evidence="1">The sequence shown here is derived from an EMBL/GenBank/DDBJ whole genome shotgun (WGS) entry which is preliminary data.</text>
</comment>
<reference evidence="2" key="1">
    <citation type="journal article" date="2019" name="Int. J. Syst. Evol. Microbiol.">
        <title>The Global Catalogue of Microorganisms (GCM) 10K type strain sequencing project: providing services to taxonomists for standard genome sequencing and annotation.</title>
        <authorList>
            <consortium name="The Broad Institute Genomics Platform"/>
            <consortium name="The Broad Institute Genome Sequencing Center for Infectious Disease"/>
            <person name="Wu L."/>
            <person name="Ma J."/>
        </authorList>
    </citation>
    <scope>NUCLEOTIDE SEQUENCE [LARGE SCALE GENOMIC DNA]</scope>
    <source>
        <strain evidence="2">Q85</strain>
    </source>
</reference>
<evidence type="ECO:0000313" key="2">
    <source>
        <dbReference type="Proteomes" id="UP001597283"/>
    </source>
</evidence>
<protein>
    <submittedName>
        <fullName evidence="1">DUF4169 family protein</fullName>
    </submittedName>
</protein>
<dbReference type="Pfam" id="PF13770">
    <property type="entry name" value="DUF4169"/>
    <property type="match status" value="1"/>
</dbReference>
<evidence type="ECO:0000313" key="1">
    <source>
        <dbReference type="EMBL" id="MFD1789664.1"/>
    </source>
</evidence>